<evidence type="ECO:0000313" key="11">
    <source>
        <dbReference type="EMBL" id="ODV79525.1"/>
    </source>
</evidence>
<dbReference type="Pfam" id="PF07575">
    <property type="entry name" value="Nucleopor_Nup85"/>
    <property type="match status" value="1"/>
</dbReference>
<sequence length="778" mass="89237">MGDKFDDIDMLEIPDDEVSSSLETEAISESSSSSRARSKGQSAGPEDLFNSHKLYIPLQDWLSSDSSAEIEFQFDPIKYDNSLELTDSYSRAYVKYTNAMYKVIEGLTKQKVTRIELEQPQQEPIGVITSAGDTGASTKAESIINLALDSIIHHLNSLLEDITDTKPEIHAQLQNLAIILECLKANWFYGEANRKPELLVRWINMYDYKPDDEIITSIMIETPKPYLHPLFWLKLMSQLLTRGLFEQADEVLKGSRYQELIEDIQKAEGQIEIHSIISDFHELISNYTNFSLKGQFEKWKLKACEFRDGLSKRSAGITSAEHVTIARQIHDLACVITGLPKTISNFCEDWYELYVALALFQVRDDKVLYEEYFKLAIDEKPPAYYDEEVEELDENELVEACFVNIIEENFLKVLRYLYELDPITSACVAKLLELKGLLKNYYNVNTDVNNFQAILDKRTISEYFLTVQAYECLNVHDLVPIGIGLLLNEDISTSKSSHLTAKKVIESFLPKFHCKTNDDLEWVLTICAKLNLIPLSKQLYYNYGIKSLEEGLIYESLDLFVKSYDGDSFNGFNEGIKKIHYIVWDLIFQDSVVNNRPSNDELINNIVGGEIDDSFEVDPVIRQCLAPYAVLYKFFTSLAESRSSLSRLSVDGTSASMNQLSSLIHLLRFNHLPKKFYPLLLSQILPFLTSQDEKFHLPDLIMIIELIDSYELQTTKDEIKEGDALYKYSINHIEEETTSYDWRKKVTTNGKKIPETTDELVKVLRNEIISKIGQVYIK</sequence>
<feature type="region of interest" description="Disordered" evidence="10">
    <location>
        <begin position="18"/>
        <end position="45"/>
    </location>
</feature>
<keyword evidence="9" id="KW-0472">Membrane</keyword>
<dbReference type="GO" id="GO:0017056">
    <property type="term" value="F:structural constituent of nuclear pore"/>
    <property type="evidence" value="ECO:0007669"/>
    <property type="project" value="TreeGrafter"/>
</dbReference>
<dbReference type="GO" id="GO:0031080">
    <property type="term" value="C:nuclear pore outer ring"/>
    <property type="evidence" value="ECO:0007669"/>
    <property type="project" value="TreeGrafter"/>
</dbReference>
<proteinExistence type="inferred from homology"/>
<feature type="compositionally biased region" description="Low complexity" evidence="10">
    <location>
        <begin position="19"/>
        <end position="43"/>
    </location>
</feature>
<evidence type="ECO:0000256" key="5">
    <source>
        <dbReference type="ARBA" id="ARBA00022927"/>
    </source>
</evidence>
<keyword evidence="12" id="KW-1185">Reference proteome</keyword>
<evidence type="ECO:0000256" key="6">
    <source>
        <dbReference type="ARBA" id="ARBA00023010"/>
    </source>
</evidence>
<keyword evidence="3 9" id="KW-0813">Transport</keyword>
<keyword evidence="5 9" id="KW-0653">Protein transport</keyword>
<organism evidence="11 12">
    <name type="scientific">Suhomyces tanzawaensis NRRL Y-17324</name>
    <dbReference type="NCBI Taxonomy" id="984487"/>
    <lineage>
        <taxon>Eukaryota</taxon>
        <taxon>Fungi</taxon>
        <taxon>Dikarya</taxon>
        <taxon>Ascomycota</taxon>
        <taxon>Saccharomycotina</taxon>
        <taxon>Pichiomycetes</taxon>
        <taxon>Debaryomycetaceae</taxon>
        <taxon>Suhomyces</taxon>
    </lineage>
</organism>
<dbReference type="GO" id="GO:0006606">
    <property type="term" value="P:protein import into nucleus"/>
    <property type="evidence" value="ECO:0007669"/>
    <property type="project" value="TreeGrafter"/>
</dbReference>
<evidence type="ECO:0000256" key="10">
    <source>
        <dbReference type="SAM" id="MobiDB-lite"/>
    </source>
</evidence>
<evidence type="ECO:0000256" key="9">
    <source>
        <dbReference type="RuleBase" id="RU365073"/>
    </source>
</evidence>
<evidence type="ECO:0000256" key="4">
    <source>
        <dbReference type="ARBA" id="ARBA00022816"/>
    </source>
</evidence>
<dbReference type="AlphaFoldDB" id="A0A1E4SJ36"/>
<evidence type="ECO:0000313" key="12">
    <source>
        <dbReference type="Proteomes" id="UP000094285"/>
    </source>
</evidence>
<dbReference type="EMBL" id="KV453912">
    <property type="protein sequence ID" value="ODV79525.1"/>
    <property type="molecule type" value="Genomic_DNA"/>
</dbReference>
<accession>A0A1E4SJ36</accession>
<dbReference type="STRING" id="984487.A0A1E4SJ36"/>
<comment type="subunit">
    <text evidence="9">Component of the nuclear pore complex (NPC).</text>
</comment>
<keyword evidence="6 9" id="KW-0811">Translocation</keyword>
<evidence type="ECO:0000256" key="3">
    <source>
        <dbReference type="ARBA" id="ARBA00022448"/>
    </source>
</evidence>
<dbReference type="InterPro" id="IPR011502">
    <property type="entry name" value="Nucleoporin_Nup85"/>
</dbReference>
<gene>
    <name evidence="11" type="ORF">CANTADRAFT_52133</name>
</gene>
<protein>
    <recommendedName>
        <fullName evidence="9">Nuclear pore complex protein Nup85</fullName>
    </recommendedName>
</protein>
<dbReference type="GeneID" id="30984177"/>
<keyword evidence="8 9" id="KW-0539">Nucleus</keyword>
<dbReference type="GO" id="GO:0006406">
    <property type="term" value="P:mRNA export from nucleus"/>
    <property type="evidence" value="ECO:0007669"/>
    <property type="project" value="TreeGrafter"/>
</dbReference>
<keyword evidence="4 9" id="KW-0509">mRNA transport</keyword>
<dbReference type="GO" id="GO:0031965">
    <property type="term" value="C:nuclear membrane"/>
    <property type="evidence" value="ECO:0007669"/>
    <property type="project" value="UniProtKB-UniRule"/>
</dbReference>
<dbReference type="OrthoDB" id="17644at2759"/>
<dbReference type="GO" id="GO:0045893">
    <property type="term" value="P:positive regulation of DNA-templated transcription"/>
    <property type="evidence" value="ECO:0007669"/>
    <property type="project" value="TreeGrafter"/>
</dbReference>
<evidence type="ECO:0000256" key="2">
    <source>
        <dbReference type="ARBA" id="ARBA00005573"/>
    </source>
</evidence>
<evidence type="ECO:0000256" key="8">
    <source>
        <dbReference type="ARBA" id="ARBA00023242"/>
    </source>
</evidence>
<dbReference type="PANTHER" id="PTHR13373">
    <property type="entry name" value="FROUNT PROTEIN-RELATED"/>
    <property type="match status" value="1"/>
</dbReference>
<comment type="subcellular location">
    <subcellularLocation>
        <location evidence="1 9">Nucleus</location>
        <location evidence="1 9">Nuclear pore complex</location>
    </subcellularLocation>
</comment>
<keyword evidence="7 9" id="KW-0906">Nuclear pore complex</keyword>
<dbReference type="RefSeq" id="XP_020064647.1">
    <property type="nucleotide sequence ID" value="XM_020210041.1"/>
</dbReference>
<comment type="similarity">
    <text evidence="2 9">Belongs to the nucleoporin Nup85 family.</text>
</comment>
<comment type="function">
    <text evidence="9">Functions as a component of the nuclear pore complex (NPC).</text>
</comment>
<evidence type="ECO:0000256" key="7">
    <source>
        <dbReference type="ARBA" id="ARBA00023132"/>
    </source>
</evidence>
<evidence type="ECO:0000256" key="1">
    <source>
        <dbReference type="ARBA" id="ARBA00004567"/>
    </source>
</evidence>
<dbReference type="PANTHER" id="PTHR13373:SF21">
    <property type="entry name" value="NUCLEAR PORE COMPLEX PROTEIN NUP85"/>
    <property type="match status" value="1"/>
</dbReference>
<name>A0A1E4SJ36_9ASCO</name>
<reference evidence="12" key="1">
    <citation type="submission" date="2016-05" db="EMBL/GenBank/DDBJ databases">
        <title>Comparative genomics of biotechnologically important yeasts.</title>
        <authorList>
            <consortium name="DOE Joint Genome Institute"/>
            <person name="Riley R."/>
            <person name="Haridas S."/>
            <person name="Wolfe K.H."/>
            <person name="Lopes M.R."/>
            <person name="Hittinger C.T."/>
            <person name="Goker M."/>
            <person name="Salamov A."/>
            <person name="Wisecaver J."/>
            <person name="Long T.M."/>
            <person name="Aerts A.L."/>
            <person name="Barry K."/>
            <person name="Choi C."/>
            <person name="Clum A."/>
            <person name="Coughlan A.Y."/>
            <person name="Deshpande S."/>
            <person name="Douglass A.P."/>
            <person name="Hanson S.J."/>
            <person name="Klenk H.-P."/>
            <person name="Labutti K."/>
            <person name="Lapidus A."/>
            <person name="Lindquist E."/>
            <person name="Lipzen A."/>
            <person name="Meier-Kolthoff J.P."/>
            <person name="Ohm R.A."/>
            <person name="Otillar R.P."/>
            <person name="Pangilinan J."/>
            <person name="Peng Y."/>
            <person name="Rokas A."/>
            <person name="Rosa C.A."/>
            <person name="Scheuner C."/>
            <person name="Sibirny A.A."/>
            <person name="Slot J.C."/>
            <person name="Stielow J.B."/>
            <person name="Sun H."/>
            <person name="Kurtzman C.P."/>
            <person name="Blackwell M."/>
            <person name="Grigoriev I.V."/>
            <person name="Jeffries T.W."/>
        </authorList>
    </citation>
    <scope>NUCLEOTIDE SEQUENCE [LARGE SCALE GENOMIC DNA]</scope>
    <source>
        <strain evidence="12">NRRL Y-17324</strain>
    </source>
</reference>
<dbReference type="Proteomes" id="UP000094285">
    <property type="component" value="Unassembled WGS sequence"/>
</dbReference>